<reference evidence="1 2" key="1">
    <citation type="submission" date="2019-06" db="EMBL/GenBank/DDBJ databases">
        <title>Wine fermentation using esterase from Monascus purpureus.</title>
        <authorList>
            <person name="Geng C."/>
            <person name="Zhang Y."/>
        </authorList>
    </citation>
    <scope>NUCLEOTIDE SEQUENCE [LARGE SCALE GENOMIC DNA]</scope>
    <source>
        <strain evidence="1">HQ1</strain>
    </source>
</reference>
<accession>A0A507QUC0</accession>
<dbReference type="Proteomes" id="UP000319663">
    <property type="component" value="Unassembled WGS sequence"/>
</dbReference>
<dbReference type="EMBL" id="VIFY01000056">
    <property type="protein sequence ID" value="TQB72809.1"/>
    <property type="molecule type" value="Genomic_DNA"/>
</dbReference>
<keyword evidence="2" id="KW-1185">Reference proteome</keyword>
<sequence>MVSCPVGLLLYGWSLEKRYHWIVPTLATVLCSFSISSSTTPIMGYLVDIFGDRSGCAVNRCALVRILNLAIFSLSDSDGQKEFLYSDSRRFLHQSKMNPDTTPRGQQRWTKLNNFKLGD</sequence>
<proteinExistence type="predicted"/>
<comment type="caution">
    <text evidence="1">The sequence shown here is derived from an EMBL/GenBank/DDBJ whole genome shotgun (WGS) entry which is preliminary data.</text>
</comment>
<organism evidence="1 2">
    <name type="scientific">Monascus purpureus</name>
    <name type="common">Red mold</name>
    <name type="synonym">Monascus anka</name>
    <dbReference type="NCBI Taxonomy" id="5098"/>
    <lineage>
        <taxon>Eukaryota</taxon>
        <taxon>Fungi</taxon>
        <taxon>Dikarya</taxon>
        <taxon>Ascomycota</taxon>
        <taxon>Pezizomycotina</taxon>
        <taxon>Eurotiomycetes</taxon>
        <taxon>Eurotiomycetidae</taxon>
        <taxon>Eurotiales</taxon>
        <taxon>Aspergillaceae</taxon>
        <taxon>Monascus</taxon>
    </lineage>
</organism>
<dbReference type="STRING" id="5098.A0A507QUC0"/>
<evidence type="ECO:0008006" key="3">
    <source>
        <dbReference type="Google" id="ProtNLM"/>
    </source>
</evidence>
<evidence type="ECO:0000313" key="2">
    <source>
        <dbReference type="Proteomes" id="UP000319663"/>
    </source>
</evidence>
<protein>
    <recommendedName>
        <fullName evidence="3">Major facilitator superfamily (MFS) profile domain-containing protein</fullName>
    </recommendedName>
</protein>
<evidence type="ECO:0000313" key="1">
    <source>
        <dbReference type="EMBL" id="TQB72809.1"/>
    </source>
</evidence>
<dbReference type="AlphaFoldDB" id="A0A507QUC0"/>
<gene>
    <name evidence="1" type="ORF">MPDQ_006452</name>
</gene>
<name>A0A507QUC0_MONPU</name>